<organism evidence="1 2">
    <name type="scientific">Ideonella azotifigens</name>
    <dbReference type="NCBI Taxonomy" id="513160"/>
    <lineage>
        <taxon>Bacteria</taxon>
        <taxon>Pseudomonadati</taxon>
        <taxon>Pseudomonadota</taxon>
        <taxon>Betaproteobacteria</taxon>
        <taxon>Burkholderiales</taxon>
        <taxon>Sphaerotilaceae</taxon>
        <taxon>Ideonella</taxon>
    </lineage>
</organism>
<sequence length="84" mass="9008">MYFEERILAKDDPKTSIDAGGLRYRSKVAGSPFSATGAFGAATMSCFLCGKHRPRAQLKSRKLLGKAQAVCAPSCRELDQAAQA</sequence>
<evidence type="ECO:0000313" key="2">
    <source>
        <dbReference type="Proteomes" id="UP001500279"/>
    </source>
</evidence>
<name>A0ABP3V0B0_9BURK</name>
<keyword evidence="2" id="KW-1185">Reference proteome</keyword>
<comment type="caution">
    <text evidence="1">The sequence shown here is derived from an EMBL/GenBank/DDBJ whole genome shotgun (WGS) entry which is preliminary data.</text>
</comment>
<dbReference type="EMBL" id="BAAAEW010000006">
    <property type="protein sequence ID" value="GAA0745891.1"/>
    <property type="molecule type" value="Genomic_DNA"/>
</dbReference>
<dbReference type="Proteomes" id="UP001500279">
    <property type="component" value="Unassembled WGS sequence"/>
</dbReference>
<accession>A0ABP3V0B0</accession>
<evidence type="ECO:0000313" key="1">
    <source>
        <dbReference type="EMBL" id="GAA0745891.1"/>
    </source>
</evidence>
<protein>
    <submittedName>
        <fullName evidence="1">Uncharacterized protein</fullName>
    </submittedName>
</protein>
<gene>
    <name evidence="1" type="ORF">GCM10009107_12790</name>
</gene>
<proteinExistence type="predicted"/>
<reference evidence="2" key="1">
    <citation type="journal article" date="2019" name="Int. J. Syst. Evol. Microbiol.">
        <title>The Global Catalogue of Microorganisms (GCM) 10K type strain sequencing project: providing services to taxonomists for standard genome sequencing and annotation.</title>
        <authorList>
            <consortium name="The Broad Institute Genomics Platform"/>
            <consortium name="The Broad Institute Genome Sequencing Center for Infectious Disease"/>
            <person name="Wu L."/>
            <person name="Ma J."/>
        </authorList>
    </citation>
    <scope>NUCLEOTIDE SEQUENCE [LARGE SCALE GENOMIC DNA]</scope>
    <source>
        <strain evidence="2">JCM 15503</strain>
    </source>
</reference>